<dbReference type="Pfam" id="PF09722">
    <property type="entry name" value="Xre_MbcA_ParS_C"/>
    <property type="match status" value="1"/>
</dbReference>
<gene>
    <name evidence="3" type="ORF">FGF66_01335</name>
</gene>
<dbReference type="GO" id="GO:0003677">
    <property type="term" value="F:DNA binding"/>
    <property type="evidence" value="ECO:0007669"/>
    <property type="project" value="InterPro"/>
</dbReference>
<dbReference type="EMBL" id="VDCH01000001">
    <property type="protein sequence ID" value="TNJ40421.1"/>
    <property type="molecule type" value="Genomic_DNA"/>
</dbReference>
<protein>
    <submittedName>
        <fullName evidence="3">DUF2384 domain-containing protein</fullName>
    </submittedName>
</protein>
<proteinExistence type="predicted"/>
<comment type="caution">
    <text evidence="3">The sequence shown here is derived from an EMBL/GenBank/DDBJ whole genome shotgun (WGS) entry which is preliminary data.</text>
</comment>
<dbReference type="Pfam" id="PF20432">
    <property type="entry name" value="Xre-like-HTH"/>
    <property type="match status" value="1"/>
</dbReference>
<dbReference type="InterPro" id="IPR024467">
    <property type="entry name" value="Xre/MbcA/ParS-like_toxin-bd"/>
</dbReference>
<evidence type="ECO:0000259" key="2">
    <source>
        <dbReference type="Pfam" id="PF20432"/>
    </source>
</evidence>
<sequence length="126" mass="13451">MSFSAVTQQQSRSAVLSKAVLNAAEILGISNSRLAKILGVSPATITRLGGGAYQLSEGKKEWEFGVLLVRLFRSLDSIAGGDNELAARWMQSGNRAFAGRKPLELVETAEGLVRVVSYLDASRGIV</sequence>
<dbReference type="InterPro" id="IPR046847">
    <property type="entry name" value="Xre-like_HTH"/>
</dbReference>
<evidence type="ECO:0000313" key="4">
    <source>
        <dbReference type="Proteomes" id="UP000308271"/>
    </source>
</evidence>
<name>A0A5C4SCC2_CHLTI</name>
<feature type="domain" description="Antitoxin Xre-like helix-turn-helix" evidence="2">
    <location>
        <begin position="9"/>
        <end position="70"/>
    </location>
</feature>
<accession>A0A5C4SCC2</accession>
<reference evidence="3 4" key="1">
    <citation type="submission" date="2019-05" db="EMBL/GenBank/DDBJ databases">
        <title>Draft Whole-Genome sequence of the green sulfur bacterium Chlorobaculum thiosulfatiphilum DSM 249.</title>
        <authorList>
            <person name="Meyer T.E."/>
            <person name="Kyndt J.A."/>
        </authorList>
    </citation>
    <scope>NUCLEOTIDE SEQUENCE [LARGE SCALE GENOMIC DNA]</scope>
    <source>
        <strain evidence="3 4">DSM 249</strain>
    </source>
</reference>
<dbReference type="OrthoDB" id="5770459at2"/>
<dbReference type="AlphaFoldDB" id="A0A5C4SCC2"/>
<evidence type="ECO:0000313" key="3">
    <source>
        <dbReference type="EMBL" id="TNJ40421.1"/>
    </source>
</evidence>
<dbReference type="Proteomes" id="UP000308271">
    <property type="component" value="Unassembled WGS sequence"/>
</dbReference>
<organism evidence="3 4">
    <name type="scientific">Chlorobaculum thiosulfatiphilum</name>
    <name type="common">Chlorobium limicola f.sp. thiosulfatophilum</name>
    <dbReference type="NCBI Taxonomy" id="115852"/>
    <lineage>
        <taxon>Bacteria</taxon>
        <taxon>Pseudomonadati</taxon>
        <taxon>Chlorobiota</taxon>
        <taxon>Chlorobiia</taxon>
        <taxon>Chlorobiales</taxon>
        <taxon>Chlorobiaceae</taxon>
        <taxon>Chlorobaculum</taxon>
    </lineage>
</organism>
<feature type="domain" description="Antitoxin Xre/MbcA/ParS-like toxin-binding" evidence="1">
    <location>
        <begin position="78"/>
        <end position="124"/>
    </location>
</feature>
<keyword evidence="4" id="KW-1185">Reference proteome</keyword>
<evidence type="ECO:0000259" key="1">
    <source>
        <dbReference type="Pfam" id="PF09722"/>
    </source>
</evidence>